<keyword evidence="2" id="KW-0378">Hydrolase</keyword>
<accession>A0A511MC18</accession>
<dbReference type="InterPro" id="IPR050466">
    <property type="entry name" value="Carboxylest/Gibb_receptor"/>
</dbReference>
<evidence type="ECO:0000259" key="1">
    <source>
        <dbReference type="Pfam" id="PF07859"/>
    </source>
</evidence>
<protein>
    <submittedName>
        <fullName evidence="2">Alpha/beta hydrolase</fullName>
    </submittedName>
</protein>
<dbReference type="GO" id="GO:0016787">
    <property type="term" value="F:hydrolase activity"/>
    <property type="evidence" value="ECO:0007669"/>
    <property type="project" value="UniProtKB-KW"/>
</dbReference>
<evidence type="ECO:0000313" key="2">
    <source>
        <dbReference type="EMBL" id="GEM38031.1"/>
    </source>
</evidence>
<dbReference type="Proteomes" id="UP000321424">
    <property type="component" value="Unassembled WGS sequence"/>
</dbReference>
<sequence>MNAVTGIERPPLGYRLLHTVQKEPDWSTITDEELITYRDAANRKAAARLSRVITGFPDRRATIRWQEVTLADRTVQVRVYRPTAEHATALPLVLHVHGGGFVGTAPQCDWANSHFAARLPAIVVSVEHRLLAPGSPLSAAVDDGWDVLRHLAENAADWGIDAARIAVAGESTGALIAALTAIRAKAADLPLRAQVLTNPVADVTDSMFDYPSMVEHANSPGLTVARLRLFRELAVPEGTDPHAVSPLHATDLSGLAPALVVVPTIDPVADHGRRYAQRLGEFGTPARRSEHRGAPHAFLALPGVVPQAKAARAEITEFLDGHLAESQSTARPTKATAR</sequence>
<reference evidence="2 3" key="1">
    <citation type="submission" date="2019-07" db="EMBL/GenBank/DDBJ databases">
        <title>Whole genome shotgun sequence of Nocardia ninae NBRC 108245.</title>
        <authorList>
            <person name="Hosoyama A."/>
            <person name="Uohara A."/>
            <person name="Ohji S."/>
            <person name="Ichikawa N."/>
        </authorList>
    </citation>
    <scope>NUCLEOTIDE SEQUENCE [LARGE SCALE GENOMIC DNA]</scope>
    <source>
        <strain evidence="2 3">NBRC 108245</strain>
    </source>
</reference>
<gene>
    <name evidence="2" type="ORF">NN4_25500</name>
</gene>
<dbReference type="Gene3D" id="3.40.50.1820">
    <property type="entry name" value="alpha/beta hydrolase"/>
    <property type="match status" value="1"/>
</dbReference>
<dbReference type="Pfam" id="PF07859">
    <property type="entry name" value="Abhydrolase_3"/>
    <property type="match status" value="1"/>
</dbReference>
<feature type="domain" description="Alpha/beta hydrolase fold-3" evidence="1">
    <location>
        <begin position="93"/>
        <end position="299"/>
    </location>
</feature>
<organism evidence="2 3">
    <name type="scientific">Nocardia ninae NBRC 108245</name>
    <dbReference type="NCBI Taxonomy" id="1210091"/>
    <lineage>
        <taxon>Bacteria</taxon>
        <taxon>Bacillati</taxon>
        <taxon>Actinomycetota</taxon>
        <taxon>Actinomycetes</taxon>
        <taxon>Mycobacteriales</taxon>
        <taxon>Nocardiaceae</taxon>
        <taxon>Nocardia</taxon>
    </lineage>
</organism>
<dbReference type="InterPro" id="IPR029058">
    <property type="entry name" value="AB_hydrolase_fold"/>
</dbReference>
<evidence type="ECO:0000313" key="3">
    <source>
        <dbReference type="Proteomes" id="UP000321424"/>
    </source>
</evidence>
<dbReference type="PANTHER" id="PTHR23024">
    <property type="entry name" value="ARYLACETAMIDE DEACETYLASE"/>
    <property type="match status" value="1"/>
</dbReference>
<dbReference type="AlphaFoldDB" id="A0A511MC18"/>
<dbReference type="InterPro" id="IPR013094">
    <property type="entry name" value="AB_hydrolase_3"/>
</dbReference>
<dbReference type="SUPFAM" id="SSF53474">
    <property type="entry name" value="alpha/beta-Hydrolases"/>
    <property type="match status" value="1"/>
</dbReference>
<keyword evidence="3" id="KW-1185">Reference proteome</keyword>
<comment type="caution">
    <text evidence="2">The sequence shown here is derived from an EMBL/GenBank/DDBJ whole genome shotgun (WGS) entry which is preliminary data.</text>
</comment>
<name>A0A511MC18_9NOCA</name>
<dbReference type="OrthoDB" id="3181909at2"/>
<dbReference type="EMBL" id="BJXA01000013">
    <property type="protein sequence ID" value="GEM38031.1"/>
    <property type="molecule type" value="Genomic_DNA"/>
</dbReference>
<dbReference type="PANTHER" id="PTHR23024:SF24">
    <property type="entry name" value="ALPHA_BETA HYDROLASE FOLD-3 DOMAIN-CONTAINING PROTEIN"/>
    <property type="match status" value="1"/>
</dbReference>
<proteinExistence type="predicted"/>
<dbReference type="RefSeq" id="WP_147130088.1">
    <property type="nucleotide sequence ID" value="NZ_BJXA01000013.1"/>
</dbReference>